<dbReference type="RefSeq" id="WP_204012073.1">
    <property type="nucleotide sequence ID" value="NZ_BOOG01000010.1"/>
</dbReference>
<evidence type="ECO:0000313" key="2">
    <source>
        <dbReference type="EMBL" id="GIH68786.1"/>
    </source>
</evidence>
<keyword evidence="3" id="KW-1185">Reference proteome</keyword>
<proteinExistence type="predicted"/>
<evidence type="ECO:0000313" key="3">
    <source>
        <dbReference type="Proteomes" id="UP000610966"/>
    </source>
</evidence>
<accession>A0A8J3R3X7</accession>
<dbReference type="AlphaFoldDB" id="A0A8J3R3X7"/>
<feature type="domain" description="Spore protein YkvP/CgeB glycosyl transferase-like" evidence="1">
    <location>
        <begin position="178"/>
        <end position="341"/>
    </location>
</feature>
<organism evidence="2 3">
    <name type="scientific">Sphaerimonospora thailandensis</name>
    <dbReference type="NCBI Taxonomy" id="795644"/>
    <lineage>
        <taxon>Bacteria</taxon>
        <taxon>Bacillati</taxon>
        <taxon>Actinomycetota</taxon>
        <taxon>Actinomycetes</taxon>
        <taxon>Streptosporangiales</taxon>
        <taxon>Streptosporangiaceae</taxon>
        <taxon>Sphaerimonospora</taxon>
    </lineage>
</organism>
<name>A0A8J3R3X7_9ACTN</name>
<dbReference type="Proteomes" id="UP000610966">
    <property type="component" value="Unassembled WGS sequence"/>
</dbReference>
<dbReference type="InterPro" id="IPR055259">
    <property type="entry name" value="YkvP/CgeB_Glyco_trans-like"/>
</dbReference>
<comment type="caution">
    <text evidence="2">The sequence shown here is derived from an EMBL/GenBank/DDBJ whole genome shotgun (WGS) entry which is preliminary data.</text>
</comment>
<dbReference type="Pfam" id="PF13524">
    <property type="entry name" value="Glyco_trans_1_2"/>
    <property type="match status" value="1"/>
</dbReference>
<sequence>MTGPRIVFAGDFHWQAGSSHTIAEYVRTAAEVGCEVAVSRELSRLDGHVDAVLPLVDDLAWGSHLVLVFEGRQFLDAQRLDLVERRIPRRCRLIVDPDGRWGPYLACGTDDEGGPERHAAWQDLYRRLSATVLQPRLGQLPDGAWFFSYFGMPQPVAARRPARWDLQYVGANWWRWRQFADLVEAARTALGSGRVRVCGRWWDGAPHPEHLAATGNEPGWLAARGVDVRPPVPFGQVVTTMAESVLTPVLARPLLARKRLLTPRMLETLAAVGTAPVLPASLAYTRHLYGDAIVPFLLGDAAADALARLHREAEARQSALDALRAGLYHRFNYRTVLSQLLTFFD</sequence>
<dbReference type="EMBL" id="BOOG01000010">
    <property type="protein sequence ID" value="GIH68786.1"/>
    <property type="molecule type" value="Genomic_DNA"/>
</dbReference>
<protein>
    <recommendedName>
        <fullName evidence="1">Spore protein YkvP/CgeB glycosyl transferase-like domain-containing protein</fullName>
    </recommendedName>
</protein>
<evidence type="ECO:0000259" key="1">
    <source>
        <dbReference type="Pfam" id="PF13524"/>
    </source>
</evidence>
<reference evidence="2" key="1">
    <citation type="submission" date="2021-01" db="EMBL/GenBank/DDBJ databases">
        <title>Whole genome shotgun sequence of Sphaerimonospora thailandensis NBRC 107569.</title>
        <authorList>
            <person name="Komaki H."/>
            <person name="Tamura T."/>
        </authorList>
    </citation>
    <scope>NUCLEOTIDE SEQUENCE</scope>
    <source>
        <strain evidence="2">NBRC 107569</strain>
    </source>
</reference>
<gene>
    <name evidence="2" type="ORF">Mth01_10390</name>
</gene>